<accession>A0A0A8ZQ80</accession>
<reference evidence="1" key="1">
    <citation type="submission" date="2014-09" db="EMBL/GenBank/DDBJ databases">
        <authorList>
            <person name="Magalhaes I.L.F."/>
            <person name="Oliveira U."/>
            <person name="Santos F.R."/>
            <person name="Vidigal T.H.D.A."/>
            <person name="Brescovit A.D."/>
            <person name="Santos A.J."/>
        </authorList>
    </citation>
    <scope>NUCLEOTIDE SEQUENCE</scope>
    <source>
        <tissue evidence="1">Shoot tissue taken approximately 20 cm above the soil surface</tissue>
    </source>
</reference>
<reference evidence="1" key="2">
    <citation type="journal article" date="2015" name="Data Brief">
        <title>Shoot transcriptome of the giant reed, Arundo donax.</title>
        <authorList>
            <person name="Barrero R.A."/>
            <person name="Guerrero F.D."/>
            <person name="Moolhuijzen P."/>
            <person name="Goolsby J.A."/>
            <person name="Tidwell J."/>
            <person name="Bellgard S.E."/>
            <person name="Bellgard M.I."/>
        </authorList>
    </citation>
    <scope>NUCLEOTIDE SEQUENCE</scope>
    <source>
        <tissue evidence="1">Shoot tissue taken approximately 20 cm above the soil surface</tissue>
    </source>
</reference>
<dbReference type="EMBL" id="GBRH01258042">
    <property type="protein sequence ID" value="JAD39853.1"/>
    <property type="molecule type" value="Transcribed_RNA"/>
</dbReference>
<protein>
    <submittedName>
        <fullName evidence="1">Uncharacterized protein</fullName>
    </submittedName>
</protein>
<sequence>MMWNGSIKSTVVIMRG</sequence>
<name>A0A0A8ZQ80_ARUDO</name>
<evidence type="ECO:0000313" key="1">
    <source>
        <dbReference type="EMBL" id="JAD39853.1"/>
    </source>
</evidence>
<dbReference type="AlphaFoldDB" id="A0A0A8ZQ80"/>
<organism evidence="1">
    <name type="scientific">Arundo donax</name>
    <name type="common">Giant reed</name>
    <name type="synonym">Donax arundinaceus</name>
    <dbReference type="NCBI Taxonomy" id="35708"/>
    <lineage>
        <taxon>Eukaryota</taxon>
        <taxon>Viridiplantae</taxon>
        <taxon>Streptophyta</taxon>
        <taxon>Embryophyta</taxon>
        <taxon>Tracheophyta</taxon>
        <taxon>Spermatophyta</taxon>
        <taxon>Magnoliopsida</taxon>
        <taxon>Liliopsida</taxon>
        <taxon>Poales</taxon>
        <taxon>Poaceae</taxon>
        <taxon>PACMAD clade</taxon>
        <taxon>Arundinoideae</taxon>
        <taxon>Arundineae</taxon>
        <taxon>Arundo</taxon>
    </lineage>
</organism>
<proteinExistence type="predicted"/>